<gene>
    <name evidence="1" type="ORF">B0T21DRAFT_356624</name>
</gene>
<dbReference type="AlphaFoldDB" id="A0AA40K750"/>
<proteinExistence type="predicted"/>
<comment type="caution">
    <text evidence="1">The sequence shown here is derived from an EMBL/GenBank/DDBJ whole genome shotgun (WGS) entry which is preliminary data.</text>
</comment>
<reference evidence="1" key="1">
    <citation type="submission" date="2023-06" db="EMBL/GenBank/DDBJ databases">
        <title>Genome-scale phylogeny and comparative genomics of the fungal order Sordariales.</title>
        <authorList>
            <consortium name="Lawrence Berkeley National Laboratory"/>
            <person name="Hensen N."/>
            <person name="Bonometti L."/>
            <person name="Westerberg I."/>
            <person name="Brannstrom I.O."/>
            <person name="Guillou S."/>
            <person name="Cros-Aarteil S."/>
            <person name="Calhoun S."/>
            <person name="Haridas S."/>
            <person name="Kuo A."/>
            <person name="Mondo S."/>
            <person name="Pangilinan J."/>
            <person name="Riley R."/>
            <person name="Labutti K."/>
            <person name="Andreopoulos B."/>
            <person name="Lipzen A."/>
            <person name="Chen C."/>
            <person name="Yanf M."/>
            <person name="Daum C."/>
            <person name="Ng V."/>
            <person name="Clum A."/>
            <person name="Steindorff A."/>
            <person name="Ohm R."/>
            <person name="Martin F."/>
            <person name="Silar P."/>
            <person name="Natvig D."/>
            <person name="Lalanne C."/>
            <person name="Gautier V."/>
            <person name="Ament-Velasquez S.L."/>
            <person name="Kruys A."/>
            <person name="Hutchinson M.I."/>
            <person name="Powell A.J."/>
            <person name="Barry K."/>
            <person name="Miller A.N."/>
            <person name="Grigoriev I.V."/>
            <person name="Debuchy R."/>
            <person name="Gladieux P."/>
            <person name="Thoren M.H."/>
            <person name="Johannesson H."/>
        </authorList>
    </citation>
    <scope>NUCLEOTIDE SEQUENCE</scope>
    <source>
        <strain evidence="1">CBS 540.89</strain>
    </source>
</reference>
<dbReference type="EMBL" id="JAUKTV010000001">
    <property type="protein sequence ID" value="KAK0748483.1"/>
    <property type="molecule type" value="Genomic_DNA"/>
</dbReference>
<name>A0AA40K750_9PEZI</name>
<accession>A0AA40K750</accession>
<organism evidence="1 2">
    <name type="scientific">Apiosordaria backusii</name>
    <dbReference type="NCBI Taxonomy" id="314023"/>
    <lineage>
        <taxon>Eukaryota</taxon>
        <taxon>Fungi</taxon>
        <taxon>Dikarya</taxon>
        <taxon>Ascomycota</taxon>
        <taxon>Pezizomycotina</taxon>
        <taxon>Sordariomycetes</taxon>
        <taxon>Sordariomycetidae</taxon>
        <taxon>Sordariales</taxon>
        <taxon>Lasiosphaeriaceae</taxon>
        <taxon>Apiosordaria</taxon>
    </lineage>
</organism>
<evidence type="ECO:0000313" key="1">
    <source>
        <dbReference type="EMBL" id="KAK0748483.1"/>
    </source>
</evidence>
<evidence type="ECO:0000313" key="2">
    <source>
        <dbReference type="Proteomes" id="UP001172159"/>
    </source>
</evidence>
<sequence length="180" mass="20418">MSRFIVKKPHGLISYIQRTERLLASKRWMPRSWDVVCATHHFLIIEEEKPLVRYALHWLLFYADAWSSVPDFSLSAGTLADACSLFDTIEGHGYGPFDMESLKESCGCLVRFEPQEKLDSTTPGFEAKIAHYTVREFLESERSATHHANFFSGGTRHYHGRLVCCCPPNGHGAHRAPHVG</sequence>
<dbReference type="Proteomes" id="UP001172159">
    <property type="component" value="Unassembled WGS sequence"/>
</dbReference>
<keyword evidence="2" id="KW-1185">Reference proteome</keyword>
<protein>
    <submittedName>
        <fullName evidence="1">Uncharacterized protein</fullName>
    </submittedName>
</protein>